<evidence type="ECO:0000256" key="15">
    <source>
        <dbReference type="ARBA" id="ARBA00023136"/>
    </source>
</evidence>
<keyword evidence="10" id="KW-0430">Lectin</keyword>
<evidence type="ECO:0000256" key="14">
    <source>
        <dbReference type="ARBA" id="ARBA00022989"/>
    </source>
</evidence>
<evidence type="ECO:0000256" key="17">
    <source>
        <dbReference type="ARBA" id="ARBA00023180"/>
    </source>
</evidence>
<evidence type="ECO:0000256" key="6">
    <source>
        <dbReference type="ARBA" id="ARBA00022527"/>
    </source>
</evidence>
<sequence length="677" mass="75717">MEAVISKLSLFSLLVIVAASIDDEFMYNGFRESDLHLDGISDISPDGLLRMTNTTKNQQGHAFHKMPLLFKNRDGNPNSFSTTFVFAIHSEREDVSGQGLALVLSPTRGLPGAPPIQYLGLFNPGNNGNSSNHVIAVEFDTIFNIEFGDIDNNHVGIDVNGLRSIAAAPASYYAGEAAGYKNFSLFRGETIQVWVEYDSLDMKFNVTISPITTVTKPSFPLLSSTINLSSVIYDTMYVGFSSSSGSVITSHYVLGWSFKMSGQAPALNLSALPSLPPRNQMKNSTTRTTSLILELSFAVVLFVLVMLISIGFLVKRKMRFKEVLEDWEIEYRPHRFSYKDLYKATKGFRNEEVLGVGGFGRVYRGKLPTSKVDVAVKRVITHDSKHATREFIAEIVSVGRLCHRNLVQLLGYCRRNGELLLVYEFMSNGSLDKFLFTDTWPTKVNWRQRFQIIRGVASGLFYLHEEWEQVVLHRDIKAGNVLLDGEMNGKLGDFGLSRLYDHGSDPRTTHVVGTMGYIAPELTRTGRTTPSTDVFAFGVFMLEMACGRRPIEQQASPESLNLVDWVRRCWRRGCITDSRDPKLGDDFKMQELELVLKLGLICSHPLPAVRPSMRQVLCFLDGDLPVPELSMDFLDEKASSLDIPSISSSFASSAVFKEQSSGREPLLQEENQSYYVQ</sequence>
<evidence type="ECO:0000256" key="8">
    <source>
        <dbReference type="ARBA" id="ARBA00022692"/>
    </source>
</evidence>
<evidence type="ECO:0000313" key="22">
    <source>
        <dbReference type="EMBL" id="KAJ0987806.1"/>
    </source>
</evidence>
<keyword evidence="6" id="KW-0723">Serine/threonine-protein kinase</keyword>
<dbReference type="InterPro" id="IPR000719">
    <property type="entry name" value="Prot_kinase_dom"/>
</dbReference>
<evidence type="ECO:0000256" key="2">
    <source>
        <dbReference type="ARBA" id="ARBA00008536"/>
    </source>
</evidence>
<dbReference type="GO" id="GO:0004674">
    <property type="term" value="F:protein serine/threonine kinase activity"/>
    <property type="evidence" value="ECO:0007669"/>
    <property type="project" value="UniProtKB-KW"/>
</dbReference>
<dbReference type="GO" id="GO:0005886">
    <property type="term" value="C:plasma membrane"/>
    <property type="evidence" value="ECO:0007669"/>
    <property type="project" value="UniProtKB-SubCell"/>
</dbReference>
<organism evidence="22 23">
    <name type="scientific">Dioscorea zingiberensis</name>
    <dbReference type="NCBI Taxonomy" id="325984"/>
    <lineage>
        <taxon>Eukaryota</taxon>
        <taxon>Viridiplantae</taxon>
        <taxon>Streptophyta</taxon>
        <taxon>Embryophyta</taxon>
        <taxon>Tracheophyta</taxon>
        <taxon>Spermatophyta</taxon>
        <taxon>Magnoliopsida</taxon>
        <taxon>Liliopsida</taxon>
        <taxon>Dioscoreales</taxon>
        <taxon>Dioscoreaceae</taxon>
        <taxon>Dioscorea</taxon>
    </lineage>
</organism>
<dbReference type="PROSITE" id="PS50011">
    <property type="entry name" value="PROTEIN_KINASE_DOM"/>
    <property type="match status" value="1"/>
</dbReference>
<dbReference type="Proteomes" id="UP001085076">
    <property type="component" value="Miscellaneous, Linkage group lg01"/>
</dbReference>
<dbReference type="InterPro" id="IPR050528">
    <property type="entry name" value="L-type_Lectin-RKs"/>
</dbReference>
<feature type="chain" id="PRO_5038847199" description="non-specific serine/threonine protein kinase" evidence="20">
    <location>
        <begin position="21"/>
        <end position="677"/>
    </location>
</feature>
<evidence type="ECO:0000256" key="16">
    <source>
        <dbReference type="ARBA" id="ARBA00023170"/>
    </source>
</evidence>
<evidence type="ECO:0000256" key="10">
    <source>
        <dbReference type="ARBA" id="ARBA00022734"/>
    </source>
</evidence>
<evidence type="ECO:0000259" key="21">
    <source>
        <dbReference type="PROSITE" id="PS50011"/>
    </source>
</evidence>
<evidence type="ECO:0000256" key="7">
    <source>
        <dbReference type="ARBA" id="ARBA00022679"/>
    </source>
</evidence>
<keyword evidence="16" id="KW-0675">Receptor</keyword>
<evidence type="ECO:0000256" key="1">
    <source>
        <dbReference type="ARBA" id="ARBA00004251"/>
    </source>
</evidence>
<dbReference type="EC" id="2.7.11.1" evidence="4"/>
<feature type="signal peptide" evidence="20">
    <location>
        <begin position="1"/>
        <end position="20"/>
    </location>
</feature>
<keyword evidence="17" id="KW-0325">Glycoprotein</keyword>
<dbReference type="InterPro" id="IPR001220">
    <property type="entry name" value="Legume_lectin_dom"/>
</dbReference>
<dbReference type="PROSITE" id="PS00307">
    <property type="entry name" value="LECTIN_LEGUME_BETA"/>
    <property type="match status" value="1"/>
</dbReference>
<dbReference type="CDD" id="cd06899">
    <property type="entry name" value="lectin_legume_LecRK_Arcelin_ConA"/>
    <property type="match status" value="1"/>
</dbReference>
<keyword evidence="5" id="KW-1003">Cell membrane</keyword>
<evidence type="ECO:0000256" key="18">
    <source>
        <dbReference type="PROSITE-ProRule" id="PRU10141"/>
    </source>
</evidence>
<keyword evidence="13 18" id="KW-0067">ATP-binding</keyword>
<evidence type="ECO:0000256" key="3">
    <source>
        <dbReference type="ARBA" id="ARBA00010217"/>
    </source>
</evidence>
<evidence type="ECO:0000256" key="20">
    <source>
        <dbReference type="SAM" id="SignalP"/>
    </source>
</evidence>
<keyword evidence="11 18" id="KW-0547">Nucleotide-binding</keyword>
<dbReference type="InterPro" id="IPR011009">
    <property type="entry name" value="Kinase-like_dom_sf"/>
</dbReference>
<keyword evidence="7" id="KW-0808">Transferase</keyword>
<dbReference type="FunFam" id="3.30.200.20:FF:000178">
    <property type="entry name" value="serine/threonine-protein kinase PBS1-like"/>
    <property type="match status" value="1"/>
</dbReference>
<reference evidence="22" key="1">
    <citation type="submission" date="2021-03" db="EMBL/GenBank/DDBJ databases">
        <authorList>
            <person name="Li Z."/>
            <person name="Yang C."/>
        </authorList>
    </citation>
    <scope>NUCLEOTIDE SEQUENCE</scope>
    <source>
        <strain evidence="22">Dzin_1.0</strain>
        <tissue evidence="22">Leaf</tissue>
    </source>
</reference>
<dbReference type="Pfam" id="PF00139">
    <property type="entry name" value="Lectin_legB"/>
    <property type="match status" value="1"/>
</dbReference>
<dbReference type="OrthoDB" id="543442at2759"/>
<evidence type="ECO:0000256" key="12">
    <source>
        <dbReference type="ARBA" id="ARBA00022777"/>
    </source>
</evidence>
<evidence type="ECO:0000256" key="9">
    <source>
        <dbReference type="ARBA" id="ARBA00022729"/>
    </source>
</evidence>
<dbReference type="Gene3D" id="1.10.510.10">
    <property type="entry name" value="Transferase(Phosphotransferase) domain 1"/>
    <property type="match status" value="1"/>
</dbReference>
<dbReference type="SUPFAM" id="SSF49899">
    <property type="entry name" value="Concanavalin A-like lectins/glucanases"/>
    <property type="match status" value="1"/>
</dbReference>
<dbReference type="Gene3D" id="2.60.120.200">
    <property type="match status" value="1"/>
</dbReference>
<evidence type="ECO:0000256" key="19">
    <source>
        <dbReference type="SAM" id="Phobius"/>
    </source>
</evidence>
<reference evidence="22" key="2">
    <citation type="journal article" date="2022" name="Hortic Res">
        <title>The genome of Dioscorea zingiberensis sheds light on the biosynthesis, origin and evolution of the medicinally important diosgenin saponins.</title>
        <authorList>
            <person name="Li Y."/>
            <person name="Tan C."/>
            <person name="Li Z."/>
            <person name="Guo J."/>
            <person name="Li S."/>
            <person name="Chen X."/>
            <person name="Wang C."/>
            <person name="Dai X."/>
            <person name="Yang H."/>
            <person name="Song W."/>
            <person name="Hou L."/>
            <person name="Xu J."/>
            <person name="Tong Z."/>
            <person name="Xu A."/>
            <person name="Yuan X."/>
            <person name="Wang W."/>
            <person name="Yang Q."/>
            <person name="Chen L."/>
            <person name="Sun Z."/>
            <person name="Wang K."/>
            <person name="Pan B."/>
            <person name="Chen J."/>
            <person name="Bao Y."/>
            <person name="Liu F."/>
            <person name="Qi X."/>
            <person name="Gang D.R."/>
            <person name="Wen J."/>
            <person name="Li J."/>
        </authorList>
    </citation>
    <scope>NUCLEOTIDE SEQUENCE</scope>
    <source>
        <strain evidence="22">Dzin_1.0</strain>
    </source>
</reference>
<name>A0A9D5D9T1_9LILI</name>
<dbReference type="Gene3D" id="3.30.200.20">
    <property type="entry name" value="Phosphorylase Kinase, domain 1"/>
    <property type="match status" value="1"/>
</dbReference>
<dbReference type="PANTHER" id="PTHR27007">
    <property type="match status" value="1"/>
</dbReference>
<evidence type="ECO:0000313" key="23">
    <source>
        <dbReference type="Proteomes" id="UP001085076"/>
    </source>
</evidence>
<dbReference type="AlphaFoldDB" id="A0A9D5D9T1"/>
<feature type="domain" description="Protein kinase" evidence="21">
    <location>
        <begin position="348"/>
        <end position="634"/>
    </location>
</feature>
<dbReference type="FunFam" id="1.10.510.10:FF:000517">
    <property type="entry name" value="Putative receptor kinase Lecrk"/>
    <property type="match status" value="1"/>
</dbReference>
<comment type="similarity">
    <text evidence="2">In the N-terminal section; belongs to the leguminous lectin family.</text>
</comment>
<evidence type="ECO:0000256" key="13">
    <source>
        <dbReference type="ARBA" id="ARBA00022840"/>
    </source>
</evidence>
<gene>
    <name evidence="22" type="ORF">J5N97_006162</name>
</gene>
<dbReference type="SUPFAM" id="SSF56112">
    <property type="entry name" value="Protein kinase-like (PK-like)"/>
    <property type="match status" value="1"/>
</dbReference>
<comment type="caution">
    <text evidence="22">The sequence shown here is derived from an EMBL/GenBank/DDBJ whole genome shotgun (WGS) entry which is preliminary data.</text>
</comment>
<keyword evidence="8 19" id="KW-0812">Transmembrane</keyword>
<dbReference type="PROSITE" id="PS00108">
    <property type="entry name" value="PROTEIN_KINASE_ST"/>
    <property type="match status" value="1"/>
</dbReference>
<comment type="subcellular location">
    <subcellularLocation>
        <location evidence="1">Cell membrane</location>
        <topology evidence="1">Single-pass type I membrane protein</topology>
    </subcellularLocation>
</comment>
<dbReference type="FunFam" id="2.60.120.200:FF:000051">
    <property type="entry name" value="L-type lectin-domain containing receptor kinase V.9"/>
    <property type="match status" value="1"/>
</dbReference>
<dbReference type="GO" id="GO:0005524">
    <property type="term" value="F:ATP binding"/>
    <property type="evidence" value="ECO:0007669"/>
    <property type="project" value="UniProtKB-UniRule"/>
</dbReference>
<dbReference type="SMART" id="SM00220">
    <property type="entry name" value="S_TKc"/>
    <property type="match status" value="1"/>
</dbReference>
<dbReference type="InterPro" id="IPR013320">
    <property type="entry name" value="ConA-like_dom_sf"/>
</dbReference>
<accession>A0A9D5D9T1</accession>
<comment type="similarity">
    <text evidence="3">In the C-terminal section; belongs to the protein kinase superfamily. Ser/Thr protein kinase family.</text>
</comment>
<keyword evidence="9 20" id="KW-0732">Signal</keyword>
<dbReference type="PROSITE" id="PS00107">
    <property type="entry name" value="PROTEIN_KINASE_ATP"/>
    <property type="match status" value="1"/>
</dbReference>
<keyword evidence="14 19" id="KW-1133">Transmembrane helix</keyword>
<feature type="binding site" evidence="18">
    <location>
        <position position="377"/>
    </location>
    <ligand>
        <name>ATP</name>
        <dbReference type="ChEBI" id="CHEBI:30616"/>
    </ligand>
</feature>
<dbReference type="InterPro" id="IPR008271">
    <property type="entry name" value="Ser/Thr_kinase_AS"/>
</dbReference>
<keyword evidence="15 19" id="KW-0472">Membrane</keyword>
<feature type="transmembrane region" description="Helical" evidence="19">
    <location>
        <begin position="291"/>
        <end position="314"/>
    </location>
</feature>
<dbReference type="Pfam" id="PF00069">
    <property type="entry name" value="Pkinase"/>
    <property type="match status" value="1"/>
</dbReference>
<evidence type="ECO:0000256" key="4">
    <source>
        <dbReference type="ARBA" id="ARBA00012513"/>
    </source>
</evidence>
<evidence type="ECO:0000256" key="11">
    <source>
        <dbReference type="ARBA" id="ARBA00022741"/>
    </source>
</evidence>
<dbReference type="GO" id="GO:0030246">
    <property type="term" value="F:carbohydrate binding"/>
    <property type="evidence" value="ECO:0007669"/>
    <property type="project" value="UniProtKB-KW"/>
</dbReference>
<proteinExistence type="inferred from homology"/>
<dbReference type="EMBL" id="JAGGNH010000001">
    <property type="protein sequence ID" value="KAJ0987806.1"/>
    <property type="molecule type" value="Genomic_DNA"/>
</dbReference>
<dbReference type="InterPro" id="IPR019825">
    <property type="entry name" value="Lectin_legB_Mn/Ca_BS"/>
</dbReference>
<dbReference type="InterPro" id="IPR017441">
    <property type="entry name" value="Protein_kinase_ATP_BS"/>
</dbReference>
<protein>
    <recommendedName>
        <fullName evidence="4">non-specific serine/threonine protein kinase</fullName>
        <ecNumber evidence="4">2.7.11.1</ecNumber>
    </recommendedName>
</protein>
<keyword evidence="12" id="KW-0418">Kinase</keyword>
<evidence type="ECO:0000256" key="5">
    <source>
        <dbReference type="ARBA" id="ARBA00022475"/>
    </source>
</evidence>
<keyword evidence="23" id="KW-1185">Reference proteome</keyword>